<proteinExistence type="predicted"/>
<sequence length="200" mass="22979">MQFNSYNWEDIQRYYRHTFIKFKETGDTLFYVRDVSPSKVAGTDENGTEFALHLNYDDPYEVDYILPNKSYFQYAKRACMLQRIPAKQYRRGICSDNVRITGLSKTGGLVAIEVTFDALKAFVSKQAFPSLNTVLLQKQKPLSVALSPRFAYIPVGGFLFCDQTCVAQIDAKAKKYTILHQIFKPEIEKLIEGCNLEENK</sequence>
<dbReference type="EMBL" id="LR798296">
    <property type="protein sequence ID" value="CAB5222084.1"/>
    <property type="molecule type" value="Genomic_DNA"/>
</dbReference>
<reference evidence="2" key="1">
    <citation type="submission" date="2020-05" db="EMBL/GenBank/DDBJ databases">
        <authorList>
            <person name="Chiriac C."/>
            <person name="Salcher M."/>
            <person name="Ghai R."/>
            <person name="Kavagutti S V."/>
        </authorList>
    </citation>
    <scope>NUCLEOTIDE SEQUENCE</scope>
</reference>
<organism evidence="2">
    <name type="scientific">uncultured Caudovirales phage</name>
    <dbReference type="NCBI Taxonomy" id="2100421"/>
    <lineage>
        <taxon>Viruses</taxon>
        <taxon>Duplodnaviria</taxon>
        <taxon>Heunggongvirae</taxon>
        <taxon>Uroviricota</taxon>
        <taxon>Caudoviricetes</taxon>
        <taxon>Peduoviridae</taxon>
        <taxon>Maltschvirus</taxon>
        <taxon>Maltschvirus maltsch</taxon>
    </lineage>
</organism>
<gene>
    <name evidence="1" type="ORF">UFOVP128_66</name>
    <name evidence="2" type="ORF">UFOVP243_53</name>
</gene>
<accession>A0A6J7X137</accession>
<evidence type="ECO:0000313" key="2">
    <source>
        <dbReference type="EMBL" id="CAB5222084.1"/>
    </source>
</evidence>
<protein>
    <submittedName>
        <fullName evidence="2">Uncharacterized protein</fullName>
    </submittedName>
</protein>
<dbReference type="EMBL" id="LR796239">
    <property type="protein sequence ID" value="CAB4131198.1"/>
    <property type="molecule type" value="Genomic_DNA"/>
</dbReference>
<name>A0A6J7X137_9CAUD</name>
<evidence type="ECO:0000313" key="1">
    <source>
        <dbReference type="EMBL" id="CAB4131198.1"/>
    </source>
</evidence>